<reference evidence="8 9" key="1">
    <citation type="submission" date="2018-03" db="EMBL/GenBank/DDBJ databases">
        <title>Genomic Encyclopedia of Archaeal and Bacterial Type Strains, Phase II (KMG-II): from individual species to whole genera.</title>
        <authorList>
            <person name="Goeker M."/>
        </authorList>
    </citation>
    <scope>NUCLEOTIDE SEQUENCE [LARGE SCALE GENOMIC DNA]</scope>
    <source>
        <strain evidence="8 9">DSM 29328</strain>
    </source>
</reference>
<evidence type="ECO:0000259" key="7">
    <source>
        <dbReference type="Pfam" id="PF09864"/>
    </source>
</evidence>
<feature type="signal peptide" evidence="5">
    <location>
        <begin position="1"/>
        <end position="21"/>
    </location>
</feature>
<evidence type="ECO:0000259" key="6">
    <source>
        <dbReference type="Pfam" id="PF07007"/>
    </source>
</evidence>
<comment type="caution">
    <text evidence="8">The sequence shown here is derived from an EMBL/GenBank/DDBJ whole genome shotgun (WGS) entry which is preliminary data.</text>
</comment>
<proteinExistence type="predicted"/>
<feature type="domain" description="Lysozyme inhibitor LprI-like N-terminal" evidence="6">
    <location>
        <begin position="27"/>
        <end position="90"/>
    </location>
</feature>
<dbReference type="InterPro" id="IPR018660">
    <property type="entry name" value="MliC"/>
</dbReference>
<evidence type="ECO:0000313" key="9">
    <source>
        <dbReference type="Proteomes" id="UP000239480"/>
    </source>
</evidence>
<keyword evidence="4" id="KW-0449">Lipoprotein</keyword>
<protein>
    <recommendedName>
        <fullName evidence="10">Lysozyme inhibitor LprI N-terminal domain-containing protein</fullName>
    </recommendedName>
</protein>
<feature type="chain" id="PRO_5015537172" description="Lysozyme inhibitor LprI N-terminal domain-containing protein" evidence="5">
    <location>
        <begin position="22"/>
        <end position="208"/>
    </location>
</feature>
<dbReference type="GO" id="GO:0005576">
    <property type="term" value="C:extracellular region"/>
    <property type="evidence" value="ECO:0007669"/>
    <property type="project" value="TreeGrafter"/>
</dbReference>
<sequence length="208" mass="22369">MKLRISCLVVALGIGAGMAAAEPAFDCAKAESDAEVAICGSEALGELDRELARLYALAVEGPNMTADRLDELKATQRGWIKGRDECWKSSFPLETCIANEYAFRIDELRTGYADARSEEGASLGPFPYACEGFGALVSAVFVNTSEPLVTLRWRDVAVVLPRVESGSGSHYETDNWDGKTISFWVKGKEATLLTGVGETLSCVEDAMG</sequence>
<keyword evidence="2" id="KW-0472">Membrane</keyword>
<dbReference type="InterPro" id="IPR036328">
    <property type="entry name" value="MliC_sf"/>
</dbReference>
<gene>
    <name evidence="8" type="ORF">CLV78_101811</name>
</gene>
<keyword evidence="9" id="KW-1185">Reference proteome</keyword>
<evidence type="ECO:0000256" key="5">
    <source>
        <dbReference type="SAM" id="SignalP"/>
    </source>
</evidence>
<organism evidence="8 9">
    <name type="scientific">Aliiruegeria haliotis</name>
    <dbReference type="NCBI Taxonomy" id="1280846"/>
    <lineage>
        <taxon>Bacteria</taxon>
        <taxon>Pseudomonadati</taxon>
        <taxon>Pseudomonadota</taxon>
        <taxon>Alphaproteobacteria</taxon>
        <taxon>Rhodobacterales</taxon>
        <taxon>Roseobacteraceae</taxon>
        <taxon>Aliiruegeria</taxon>
    </lineage>
</organism>
<dbReference type="InterPro" id="IPR052755">
    <property type="entry name" value="Lysozyme_Inhibitor_LprI"/>
</dbReference>
<evidence type="ECO:0000313" key="8">
    <source>
        <dbReference type="EMBL" id="PRY26710.1"/>
    </source>
</evidence>
<dbReference type="Proteomes" id="UP000239480">
    <property type="component" value="Unassembled WGS sequence"/>
</dbReference>
<keyword evidence="1 5" id="KW-0732">Signal</keyword>
<dbReference type="EMBL" id="PVTD01000001">
    <property type="protein sequence ID" value="PRY26710.1"/>
    <property type="molecule type" value="Genomic_DNA"/>
</dbReference>
<dbReference type="SUPFAM" id="SSF141488">
    <property type="entry name" value="YdhA-like"/>
    <property type="match status" value="1"/>
</dbReference>
<dbReference type="Pfam" id="PF09864">
    <property type="entry name" value="MliC"/>
    <property type="match status" value="1"/>
</dbReference>
<dbReference type="InterPro" id="IPR009739">
    <property type="entry name" value="LprI-like_N"/>
</dbReference>
<dbReference type="Gene3D" id="1.20.1270.180">
    <property type="match status" value="1"/>
</dbReference>
<dbReference type="PANTHER" id="PTHR37549:SF1">
    <property type="entry name" value="LIPOPROTEIN LPRI"/>
    <property type="match status" value="1"/>
</dbReference>
<dbReference type="RefSeq" id="WP_245924822.1">
    <property type="nucleotide sequence ID" value="NZ_PVTD01000001.1"/>
</dbReference>
<accession>A0A2T0RZY8</accession>
<evidence type="ECO:0000256" key="4">
    <source>
        <dbReference type="ARBA" id="ARBA00023288"/>
    </source>
</evidence>
<dbReference type="AlphaFoldDB" id="A0A2T0RZY8"/>
<dbReference type="Gene3D" id="2.40.128.200">
    <property type="match status" value="1"/>
</dbReference>
<evidence type="ECO:0000256" key="1">
    <source>
        <dbReference type="ARBA" id="ARBA00022729"/>
    </source>
</evidence>
<dbReference type="Pfam" id="PF07007">
    <property type="entry name" value="LprI"/>
    <property type="match status" value="1"/>
</dbReference>
<name>A0A2T0RZY8_9RHOB</name>
<evidence type="ECO:0000256" key="2">
    <source>
        <dbReference type="ARBA" id="ARBA00023136"/>
    </source>
</evidence>
<feature type="domain" description="C-type lysozyme inhibitor" evidence="7">
    <location>
        <begin position="128"/>
        <end position="195"/>
    </location>
</feature>
<keyword evidence="3" id="KW-0564">Palmitate</keyword>
<evidence type="ECO:0008006" key="10">
    <source>
        <dbReference type="Google" id="ProtNLM"/>
    </source>
</evidence>
<dbReference type="PANTHER" id="PTHR37549">
    <property type="entry name" value="LIPOPROTEIN LPRI"/>
    <property type="match status" value="1"/>
</dbReference>
<evidence type="ECO:0000256" key="3">
    <source>
        <dbReference type="ARBA" id="ARBA00023139"/>
    </source>
</evidence>